<comment type="caution">
    <text evidence="2">The sequence shown here is derived from an EMBL/GenBank/DDBJ whole genome shotgun (WGS) entry which is preliminary data.</text>
</comment>
<feature type="region of interest" description="Disordered" evidence="1">
    <location>
        <begin position="458"/>
        <end position="488"/>
    </location>
</feature>
<dbReference type="RefSeq" id="WP_066730762.1">
    <property type="nucleotide sequence ID" value="NZ_NIHT01000006.1"/>
</dbReference>
<evidence type="ECO:0008006" key="4">
    <source>
        <dbReference type="Google" id="ProtNLM"/>
    </source>
</evidence>
<dbReference type="Proteomes" id="UP000235093">
    <property type="component" value="Unassembled WGS sequence"/>
</dbReference>
<organism evidence="2 3">
    <name type="scientific">Mediterraneibacter gnavus</name>
    <name type="common">Ruminococcus gnavus</name>
    <dbReference type="NCBI Taxonomy" id="33038"/>
    <lineage>
        <taxon>Bacteria</taxon>
        <taxon>Bacillati</taxon>
        <taxon>Bacillota</taxon>
        <taxon>Clostridia</taxon>
        <taxon>Lachnospirales</taxon>
        <taxon>Lachnospiraceae</taxon>
        <taxon>Mediterraneibacter</taxon>
    </lineage>
</organism>
<accession>A0A2N5PMJ8</accession>
<evidence type="ECO:0000256" key="1">
    <source>
        <dbReference type="SAM" id="MobiDB-lite"/>
    </source>
</evidence>
<dbReference type="EMBL" id="NIHT01000006">
    <property type="protein sequence ID" value="PLT76359.1"/>
    <property type="molecule type" value="Genomic_DNA"/>
</dbReference>
<feature type="compositionally biased region" description="Acidic residues" evidence="1">
    <location>
        <begin position="475"/>
        <end position="488"/>
    </location>
</feature>
<dbReference type="InterPro" id="IPR021145">
    <property type="entry name" value="Portal_protein_SPP1_Gp6-like"/>
</dbReference>
<proteinExistence type="predicted"/>
<name>A0A2N5PMJ8_MEDGN</name>
<gene>
    <name evidence="2" type="ORF">CDL23_04900</name>
</gene>
<sequence length="488" mass="56374">MLSEAEILQFINEDKVSTKKSLAKIGQKYYEAEHDILQYRVFYYNADGKLVEDTTRSNIKIPHPFFTELVDQEVQYMLSGKDGFIKTDVPELQDRLDEYFDDDFNSELNDVLTGAVSKGFDYMYAYMNSEGRLAFQHADSMGVVEVRAKDTDDGCEYVIYWYVDRIAKENKVIKRIQVWDSQQTTFYVQEEEGKLILDKKEKLNPRPHITYHKDGDDATYYENFGFIPFFRLDNCKKQWSGLKPIKSLIDDYDMMSCGLSNNLADFDHPLHVVKGFQGDNLEELQQNLKTKKMIGVDENGGVEVHTVDIPYQARLTKMQEDEKNIYRFGMGFNSAQLGDGNVTNVVIKSRYALLDLKCNKLEIRLKQFLKKILKVVLAEINRIDGTDYQMKDVWFDFQREVMTNASDNALIEKTDAETQQIKLNSILNVAQALDNETVLQAICEILELDFEEVQMKVQEQDETEQAEQMLNSMTPDDDIDDSGGDGNE</sequence>
<evidence type="ECO:0000313" key="3">
    <source>
        <dbReference type="Proteomes" id="UP000235093"/>
    </source>
</evidence>
<reference evidence="2 3" key="1">
    <citation type="journal article" date="2017" name="Genome Med.">
        <title>A novel Ruminococcus gnavus clade enriched in inflammatory bowel disease patients.</title>
        <authorList>
            <person name="Hall A.B."/>
            <person name="Yassour M."/>
            <person name="Sauk J."/>
            <person name="Garner A."/>
            <person name="Jiang X."/>
            <person name="Arthur T."/>
            <person name="Lagoudas G.K."/>
            <person name="Vatanen T."/>
            <person name="Fornelos N."/>
            <person name="Wilson R."/>
            <person name="Bertha M."/>
            <person name="Cohen M."/>
            <person name="Garber J."/>
            <person name="Khalili H."/>
            <person name="Gevers D."/>
            <person name="Ananthakrishnan A.N."/>
            <person name="Kugathasan S."/>
            <person name="Lander E.S."/>
            <person name="Blainey P."/>
            <person name="Vlamakis H."/>
            <person name="Xavier R.J."/>
            <person name="Huttenhower C."/>
        </authorList>
    </citation>
    <scope>NUCLEOTIDE SEQUENCE [LARGE SCALE GENOMIC DNA]</scope>
    <source>
        <strain evidence="2 3">RJX1125</strain>
    </source>
</reference>
<dbReference type="AlphaFoldDB" id="A0A2N5PMJ8"/>
<dbReference type="Pfam" id="PF05133">
    <property type="entry name" value="SPP1_portal"/>
    <property type="match status" value="1"/>
</dbReference>
<protein>
    <recommendedName>
        <fullName evidence="4">Phage portal protein</fullName>
    </recommendedName>
</protein>
<evidence type="ECO:0000313" key="2">
    <source>
        <dbReference type="EMBL" id="PLT76359.1"/>
    </source>
</evidence>